<evidence type="ECO:0000256" key="1">
    <source>
        <dbReference type="SAM" id="Phobius"/>
    </source>
</evidence>
<feature type="transmembrane region" description="Helical" evidence="1">
    <location>
        <begin position="85"/>
        <end position="108"/>
    </location>
</feature>
<feature type="transmembrane region" description="Helical" evidence="1">
    <location>
        <begin position="45"/>
        <end position="64"/>
    </location>
</feature>
<comment type="caution">
    <text evidence="2">The sequence shown here is derived from an EMBL/GenBank/DDBJ whole genome shotgun (WGS) entry which is preliminary data.</text>
</comment>
<reference evidence="2 3" key="1">
    <citation type="submission" date="2019-09" db="EMBL/GenBank/DDBJ databases">
        <title>Characterisation of the sponge microbiome using genome-centric metagenomics.</title>
        <authorList>
            <person name="Engelberts J.P."/>
            <person name="Robbins S.J."/>
            <person name="De Goeij J.M."/>
            <person name="Aranda M."/>
            <person name="Bell S.C."/>
            <person name="Webster N.S."/>
        </authorList>
    </citation>
    <scope>NUCLEOTIDE SEQUENCE [LARGE SCALE GENOMIC DNA]</scope>
    <source>
        <strain evidence="2">SB0662_bin_43</strain>
    </source>
</reference>
<name>A0A845DEE5_9BACT</name>
<accession>A0A845DEE5</accession>
<keyword evidence="1" id="KW-0472">Membrane</keyword>
<organism evidence="2 3">
    <name type="scientific">Candidatus Spechtbacteria bacterium SB0662_bin_43</name>
    <dbReference type="NCBI Taxonomy" id="2604897"/>
    <lineage>
        <taxon>Bacteria</taxon>
        <taxon>Candidatus Spechtiibacteriota</taxon>
    </lineage>
</organism>
<gene>
    <name evidence="2" type="ORF">F4X82_02510</name>
</gene>
<keyword evidence="1" id="KW-1133">Transmembrane helix</keyword>
<sequence>MAETNNNSGLDLQSVLTPEGVLMLFWAMMLDIAGFLDLIPVVGWILTFIVSIVGFFTIGVWSWFRTRGGAKGKMKKWLTRTLTVTAIEMLPFGSFVPGWTILVIVTLATQNMDFPGTKTKKIGRLATKQPLH</sequence>
<evidence type="ECO:0000313" key="3">
    <source>
        <dbReference type="Proteomes" id="UP000449092"/>
    </source>
</evidence>
<protein>
    <submittedName>
        <fullName evidence="2">Uncharacterized protein</fullName>
    </submittedName>
</protein>
<dbReference type="AlphaFoldDB" id="A0A845DEE5"/>
<dbReference type="EMBL" id="VXOY01000020">
    <property type="protein sequence ID" value="MYE38361.1"/>
    <property type="molecule type" value="Genomic_DNA"/>
</dbReference>
<keyword evidence="1" id="KW-0812">Transmembrane</keyword>
<dbReference type="Proteomes" id="UP000449092">
    <property type="component" value="Unassembled WGS sequence"/>
</dbReference>
<evidence type="ECO:0000313" key="2">
    <source>
        <dbReference type="EMBL" id="MYE38361.1"/>
    </source>
</evidence>
<proteinExistence type="predicted"/>